<evidence type="ECO:0000313" key="3">
    <source>
        <dbReference type="Proteomes" id="UP001238088"/>
    </source>
</evidence>
<evidence type="ECO:0000259" key="1">
    <source>
        <dbReference type="Pfam" id="PF00561"/>
    </source>
</evidence>
<dbReference type="InterPro" id="IPR050266">
    <property type="entry name" value="AB_hydrolase_sf"/>
</dbReference>
<organism evidence="2 3">
    <name type="scientific">Cytobacillus purgationiresistens</name>
    <dbReference type="NCBI Taxonomy" id="863449"/>
    <lineage>
        <taxon>Bacteria</taxon>
        <taxon>Bacillati</taxon>
        <taxon>Bacillota</taxon>
        <taxon>Bacilli</taxon>
        <taxon>Bacillales</taxon>
        <taxon>Bacillaceae</taxon>
        <taxon>Cytobacillus</taxon>
    </lineage>
</organism>
<dbReference type="InterPro" id="IPR029058">
    <property type="entry name" value="AB_hydrolase_fold"/>
</dbReference>
<dbReference type="SUPFAM" id="SSF53474">
    <property type="entry name" value="alpha/beta-Hydrolases"/>
    <property type="match status" value="1"/>
</dbReference>
<dbReference type="Proteomes" id="UP001238088">
    <property type="component" value="Unassembled WGS sequence"/>
</dbReference>
<dbReference type="EMBL" id="JAUSUB010000001">
    <property type="protein sequence ID" value="MDQ0268248.1"/>
    <property type="molecule type" value="Genomic_DNA"/>
</dbReference>
<reference evidence="2 3" key="1">
    <citation type="submission" date="2023-07" db="EMBL/GenBank/DDBJ databases">
        <title>Genomic Encyclopedia of Type Strains, Phase IV (KMG-IV): sequencing the most valuable type-strain genomes for metagenomic binning, comparative biology and taxonomic classification.</title>
        <authorList>
            <person name="Goeker M."/>
        </authorList>
    </citation>
    <scope>NUCLEOTIDE SEQUENCE [LARGE SCALE GENOMIC DNA]</scope>
    <source>
        <strain evidence="2 3">DSM 23494</strain>
    </source>
</reference>
<accession>A0ABU0ACU0</accession>
<proteinExistence type="predicted"/>
<dbReference type="PANTHER" id="PTHR43798:SF6">
    <property type="entry name" value="HYDROLASE, PUTATIVE (AFU_ORTHOLOGUE AFUA_4G13070)-RELATED"/>
    <property type="match status" value="1"/>
</dbReference>
<protein>
    <submittedName>
        <fullName evidence="2">Pimeloyl-ACP methyl ester carboxylesterase</fullName>
    </submittedName>
</protein>
<keyword evidence="3" id="KW-1185">Reference proteome</keyword>
<name>A0ABU0ACU0_9BACI</name>
<evidence type="ECO:0000313" key="2">
    <source>
        <dbReference type="EMBL" id="MDQ0268248.1"/>
    </source>
</evidence>
<dbReference type="PANTHER" id="PTHR43798">
    <property type="entry name" value="MONOACYLGLYCEROL LIPASE"/>
    <property type="match status" value="1"/>
</dbReference>
<dbReference type="RefSeq" id="WP_307471565.1">
    <property type="nucleotide sequence ID" value="NZ_JAUSUB010000001.1"/>
</dbReference>
<gene>
    <name evidence="2" type="ORF">J2S17_000117</name>
</gene>
<feature type="domain" description="AB hydrolase-1" evidence="1">
    <location>
        <begin position="20"/>
        <end position="251"/>
    </location>
</feature>
<dbReference type="Pfam" id="PF00561">
    <property type="entry name" value="Abhydrolase_1"/>
    <property type="match status" value="1"/>
</dbReference>
<dbReference type="InterPro" id="IPR000073">
    <property type="entry name" value="AB_hydrolase_1"/>
</dbReference>
<dbReference type="Gene3D" id="3.40.50.1820">
    <property type="entry name" value="alpha/beta hydrolase"/>
    <property type="match status" value="1"/>
</dbReference>
<comment type="caution">
    <text evidence="2">The sequence shown here is derived from an EMBL/GenBank/DDBJ whole genome shotgun (WGS) entry which is preliminary data.</text>
</comment>
<sequence length="271" mass="30863">MPYCKVSHANIYYEDIGEGKPIVMIHGYSLDHRLMSACMEPIIKDRAGWRRIYIDLPGMGQTKDYEKINNSDDMLNAVITLIETLIPNQTFLIAGESYGGYLARGIIKELKDRILGAAFICPMIIPSHEDRDLPNHAIITSDKEFLTRLTEEELLNFRANHVVLDEYNWDRYSKEILAGSKLSDPMFLAKVQQGYGFSFSLEGVGCDKPSIFLLGKQDSVVGYKDAFELLDHFPRATFAVLNRAGHNLQIEQAGLFHSHISEWIDRVEEFK</sequence>